<gene>
    <name evidence="2" type="ORF">EVOR1521_LOCUS2295</name>
</gene>
<accession>A0AA36HNL9</accession>
<protein>
    <submittedName>
        <fullName evidence="2">Uncharacterized protein</fullName>
    </submittedName>
</protein>
<feature type="region of interest" description="Disordered" evidence="1">
    <location>
        <begin position="67"/>
        <end position="114"/>
    </location>
</feature>
<comment type="caution">
    <text evidence="2">The sequence shown here is derived from an EMBL/GenBank/DDBJ whole genome shotgun (WGS) entry which is preliminary data.</text>
</comment>
<evidence type="ECO:0000313" key="3">
    <source>
        <dbReference type="Proteomes" id="UP001178507"/>
    </source>
</evidence>
<dbReference type="EMBL" id="CAUJNA010000116">
    <property type="protein sequence ID" value="CAJ1372156.1"/>
    <property type="molecule type" value="Genomic_DNA"/>
</dbReference>
<evidence type="ECO:0000313" key="2">
    <source>
        <dbReference type="EMBL" id="CAJ1372156.1"/>
    </source>
</evidence>
<name>A0AA36HNL9_9DINO</name>
<reference evidence="2" key="1">
    <citation type="submission" date="2023-08" db="EMBL/GenBank/DDBJ databases">
        <authorList>
            <person name="Chen Y."/>
            <person name="Shah S."/>
            <person name="Dougan E. K."/>
            <person name="Thang M."/>
            <person name="Chan C."/>
        </authorList>
    </citation>
    <scope>NUCLEOTIDE SEQUENCE</scope>
</reference>
<organism evidence="2 3">
    <name type="scientific">Effrenium voratum</name>
    <dbReference type="NCBI Taxonomy" id="2562239"/>
    <lineage>
        <taxon>Eukaryota</taxon>
        <taxon>Sar</taxon>
        <taxon>Alveolata</taxon>
        <taxon>Dinophyceae</taxon>
        <taxon>Suessiales</taxon>
        <taxon>Symbiodiniaceae</taxon>
        <taxon>Effrenium</taxon>
    </lineage>
</organism>
<dbReference type="Proteomes" id="UP001178507">
    <property type="component" value="Unassembled WGS sequence"/>
</dbReference>
<dbReference type="AlphaFoldDB" id="A0AA36HNL9"/>
<keyword evidence="3" id="KW-1185">Reference proteome</keyword>
<feature type="compositionally biased region" description="Low complexity" evidence="1">
    <location>
        <begin position="79"/>
        <end position="93"/>
    </location>
</feature>
<sequence>MEIDPFSLRPWNTAHLADLASTIGEGEVLLHRAALRRLRRPLSPAPFMARKVAQEAVCNYPPVLAQRRLRTSSRDKGRSGSARSRTAYSTSRPSKARASPRRCATQPSWLPRDFEGTPRMRELLAPSVCLTRGLQSSSSAPALEGSPRRGKPAQTLMSLVADGRQSASKREHQRVAQCLQGIVRRTAMVSHAALAFSTEGVDESSDTYE</sequence>
<proteinExistence type="predicted"/>
<evidence type="ECO:0000256" key="1">
    <source>
        <dbReference type="SAM" id="MobiDB-lite"/>
    </source>
</evidence>